<evidence type="ECO:0000256" key="1">
    <source>
        <dbReference type="SAM" id="MobiDB-lite"/>
    </source>
</evidence>
<gene>
    <name evidence="2" type="ORF">PoB_004190200</name>
</gene>
<dbReference type="EMBL" id="BLXT01004610">
    <property type="protein sequence ID" value="GFO15397.1"/>
    <property type="molecule type" value="Genomic_DNA"/>
</dbReference>
<organism evidence="2 3">
    <name type="scientific">Plakobranchus ocellatus</name>
    <dbReference type="NCBI Taxonomy" id="259542"/>
    <lineage>
        <taxon>Eukaryota</taxon>
        <taxon>Metazoa</taxon>
        <taxon>Spiralia</taxon>
        <taxon>Lophotrochozoa</taxon>
        <taxon>Mollusca</taxon>
        <taxon>Gastropoda</taxon>
        <taxon>Heterobranchia</taxon>
        <taxon>Euthyneura</taxon>
        <taxon>Panpulmonata</taxon>
        <taxon>Sacoglossa</taxon>
        <taxon>Placobranchoidea</taxon>
        <taxon>Plakobranchidae</taxon>
        <taxon>Plakobranchus</taxon>
    </lineage>
</organism>
<evidence type="ECO:0000313" key="2">
    <source>
        <dbReference type="EMBL" id="GFO15397.1"/>
    </source>
</evidence>
<dbReference type="InterPro" id="IPR039762">
    <property type="entry name" value="Nmd2/UPF2"/>
</dbReference>
<dbReference type="GO" id="GO:0035145">
    <property type="term" value="C:exon-exon junction complex"/>
    <property type="evidence" value="ECO:0007669"/>
    <property type="project" value="TreeGrafter"/>
</dbReference>
<dbReference type="PANTHER" id="PTHR12839:SF7">
    <property type="entry name" value="REGULATOR OF NONSENSE TRANSCRIPTS 2"/>
    <property type="match status" value="1"/>
</dbReference>
<dbReference type="GO" id="GO:0000184">
    <property type="term" value="P:nuclear-transcribed mRNA catabolic process, nonsense-mediated decay"/>
    <property type="evidence" value="ECO:0007669"/>
    <property type="project" value="InterPro"/>
</dbReference>
<comment type="caution">
    <text evidence="2">The sequence shown here is derived from an EMBL/GenBank/DDBJ whole genome shotgun (WGS) entry which is preliminary data.</text>
</comment>
<dbReference type="Gene3D" id="1.25.40.180">
    <property type="match status" value="1"/>
</dbReference>
<sequence length="132" mass="15007">MNSQKSLKALERQNRKIMQTKGEISAERRDDYENAFASFQKLLASSTVLADLLDEDIPEFPQEEYTEDGSCMMDIFNPMKDAEFQYGGDKSLFEDDDTRSFYETLPDLRASIPSVSFTFTIAAFVLCVDNLG</sequence>
<dbReference type="PANTHER" id="PTHR12839">
    <property type="entry name" value="NONSENSE-MEDIATED MRNA DECAY PROTEIN 2 UP-FRAMESHIFT SUPPRESSOR 2"/>
    <property type="match status" value="1"/>
</dbReference>
<name>A0AAV4B7D3_9GAST</name>
<evidence type="ECO:0000313" key="3">
    <source>
        <dbReference type="Proteomes" id="UP000735302"/>
    </source>
</evidence>
<accession>A0AAV4B7D3</accession>
<proteinExistence type="predicted"/>
<reference evidence="2 3" key="1">
    <citation type="journal article" date="2021" name="Elife">
        <title>Chloroplast acquisition without the gene transfer in kleptoplastic sea slugs, Plakobranchus ocellatus.</title>
        <authorList>
            <person name="Maeda T."/>
            <person name="Takahashi S."/>
            <person name="Yoshida T."/>
            <person name="Shimamura S."/>
            <person name="Takaki Y."/>
            <person name="Nagai Y."/>
            <person name="Toyoda A."/>
            <person name="Suzuki Y."/>
            <person name="Arimoto A."/>
            <person name="Ishii H."/>
            <person name="Satoh N."/>
            <person name="Nishiyama T."/>
            <person name="Hasebe M."/>
            <person name="Maruyama T."/>
            <person name="Minagawa J."/>
            <person name="Obokata J."/>
            <person name="Shigenobu S."/>
        </authorList>
    </citation>
    <scope>NUCLEOTIDE SEQUENCE [LARGE SCALE GENOMIC DNA]</scope>
</reference>
<dbReference type="GO" id="GO:0005737">
    <property type="term" value="C:cytoplasm"/>
    <property type="evidence" value="ECO:0007669"/>
    <property type="project" value="TreeGrafter"/>
</dbReference>
<keyword evidence="3" id="KW-1185">Reference proteome</keyword>
<dbReference type="AlphaFoldDB" id="A0AAV4B7D3"/>
<protein>
    <submittedName>
        <fullName evidence="2">Regulator of nonsense transcripts 2-like</fullName>
    </submittedName>
</protein>
<dbReference type="Proteomes" id="UP000735302">
    <property type="component" value="Unassembled WGS sequence"/>
</dbReference>
<feature type="region of interest" description="Disordered" evidence="1">
    <location>
        <begin position="1"/>
        <end position="25"/>
    </location>
</feature>